<dbReference type="SUPFAM" id="SSF48452">
    <property type="entry name" value="TPR-like"/>
    <property type="match status" value="1"/>
</dbReference>
<dbReference type="Gene3D" id="1.25.40.10">
    <property type="entry name" value="Tetratricopeptide repeat domain"/>
    <property type="match status" value="1"/>
</dbReference>
<organism evidence="2 3">
    <name type="scientific">Lentzea tibetensis</name>
    <dbReference type="NCBI Taxonomy" id="2591470"/>
    <lineage>
        <taxon>Bacteria</taxon>
        <taxon>Bacillati</taxon>
        <taxon>Actinomycetota</taxon>
        <taxon>Actinomycetes</taxon>
        <taxon>Pseudonocardiales</taxon>
        <taxon>Pseudonocardiaceae</taxon>
        <taxon>Lentzea</taxon>
    </lineage>
</organism>
<dbReference type="EMBL" id="VOBR01000026">
    <property type="protein sequence ID" value="TWP47402.1"/>
    <property type="molecule type" value="Genomic_DNA"/>
</dbReference>
<dbReference type="SUPFAM" id="SSF47413">
    <property type="entry name" value="lambda repressor-like DNA-binding domains"/>
    <property type="match status" value="1"/>
</dbReference>
<dbReference type="InterPro" id="IPR010982">
    <property type="entry name" value="Lambda_DNA-bd_dom_sf"/>
</dbReference>
<keyword evidence="3" id="KW-1185">Reference proteome</keyword>
<proteinExistence type="predicted"/>
<evidence type="ECO:0000313" key="2">
    <source>
        <dbReference type="EMBL" id="TWP47402.1"/>
    </source>
</evidence>
<dbReference type="Proteomes" id="UP000316639">
    <property type="component" value="Unassembled WGS sequence"/>
</dbReference>
<dbReference type="InterPro" id="IPR011990">
    <property type="entry name" value="TPR-like_helical_dom_sf"/>
</dbReference>
<sequence>MRTAPRHRRMWTMHEPTIGPLLRELRESAGRSQGELAALLSDSADRPVTRNEVSRWEGETRLPTPYWQKHLAAALEVPVADLRGAVDRAKAKRRLQQREEDQPEGSDVQRREFLGAMAVAGLAASWPSITRWTPGRRLGGSDVKRLLSGTARLRRLDDFLGGADTYRLYAHVLKETQALVKGASCTSDTKRACTAVIAEQAQLAGWAAFDAGMHPEATAHYETSFEAAKEADHAALAGNALAFLAYQQVTFENPSVAMATASYETAEKHATPRVRALLLERMAWTFAVAGQPKETEHALATAAEVVHLTDDRPEPDWVFWVDEDEIKIMTGRCWTQLHRPLRAVPILEDVLSRYDDTHARDKAIYLTSLAHAYVDAREIEQAATVTQQAVELATGVGSVRPAERIQKVVHRLQPHRALSPVSSVLEAAANLPTAR</sequence>
<name>A0A563EKK3_9PSEU</name>
<comment type="caution">
    <text evidence="2">The sequence shown here is derived from an EMBL/GenBank/DDBJ whole genome shotgun (WGS) entry which is preliminary data.</text>
</comment>
<feature type="domain" description="HTH cro/C1-type" evidence="1">
    <location>
        <begin position="22"/>
        <end position="82"/>
    </location>
</feature>
<dbReference type="AlphaFoldDB" id="A0A563EKK3"/>
<dbReference type="PROSITE" id="PS50943">
    <property type="entry name" value="HTH_CROC1"/>
    <property type="match status" value="1"/>
</dbReference>
<accession>A0A563EKK3</accession>
<gene>
    <name evidence="2" type="ORF">FKR81_32320</name>
</gene>
<protein>
    <submittedName>
        <fullName evidence="2">Helix-turn-helix transcriptional regulator</fullName>
    </submittedName>
</protein>
<reference evidence="2 3" key="1">
    <citation type="submission" date="2019-07" db="EMBL/GenBank/DDBJ databases">
        <title>Lentzea xizangensis sp. nov., isolated from Qinghai-Tibetan Plateau Soils.</title>
        <authorList>
            <person name="Huang J."/>
        </authorList>
    </citation>
    <scope>NUCLEOTIDE SEQUENCE [LARGE SCALE GENOMIC DNA]</scope>
    <source>
        <strain evidence="2 3">FXJ1.1311</strain>
    </source>
</reference>
<dbReference type="Gene3D" id="1.10.260.40">
    <property type="entry name" value="lambda repressor-like DNA-binding domains"/>
    <property type="match status" value="1"/>
</dbReference>
<dbReference type="OrthoDB" id="3213425at2"/>
<evidence type="ECO:0000313" key="3">
    <source>
        <dbReference type="Proteomes" id="UP000316639"/>
    </source>
</evidence>
<evidence type="ECO:0000259" key="1">
    <source>
        <dbReference type="PROSITE" id="PS50943"/>
    </source>
</evidence>
<dbReference type="InterPro" id="IPR001387">
    <property type="entry name" value="Cro/C1-type_HTH"/>
</dbReference>
<dbReference type="CDD" id="cd00093">
    <property type="entry name" value="HTH_XRE"/>
    <property type="match status" value="1"/>
</dbReference>
<dbReference type="GO" id="GO:0003677">
    <property type="term" value="F:DNA binding"/>
    <property type="evidence" value="ECO:0007669"/>
    <property type="project" value="InterPro"/>
</dbReference>